<keyword evidence="3" id="KW-1185">Reference proteome</keyword>
<dbReference type="InterPro" id="IPR016181">
    <property type="entry name" value="Acyl_CoA_acyltransferase"/>
</dbReference>
<dbReference type="Gene3D" id="3.40.630.30">
    <property type="match status" value="1"/>
</dbReference>
<dbReference type="InterPro" id="IPR000182">
    <property type="entry name" value="GNAT_dom"/>
</dbReference>
<comment type="caution">
    <text evidence="2">The sequence shown here is derived from an EMBL/GenBank/DDBJ whole genome shotgun (WGS) entry which is preliminary data.</text>
</comment>
<dbReference type="Proteomes" id="UP001143545">
    <property type="component" value="Unassembled WGS sequence"/>
</dbReference>
<gene>
    <name evidence="2" type="ORF">NBRC110019_15630</name>
</gene>
<dbReference type="AlphaFoldDB" id="A0A9W6EW73"/>
<dbReference type="EMBL" id="BRVP01000009">
    <property type="protein sequence ID" value="GLB52523.1"/>
    <property type="molecule type" value="Genomic_DNA"/>
</dbReference>
<evidence type="ECO:0000259" key="1">
    <source>
        <dbReference type="PROSITE" id="PS51186"/>
    </source>
</evidence>
<evidence type="ECO:0000313" key="2">
    <source>
        <dbReference type="EMBL" id="GLB52523.1"/>
    </source>
</evidence>
<accession>A0A9W6EW73</accession>
<feature type="domain" description="N-acetyltransferase" evidence="1">
    <location>
        <begin position="8"/>
        <end position="163"/>
    </location>
</feature>
<proteinExistence type="predicted"/>
<sequence>MLQQLHHTHHKEATLLFTAVVQHMQATGLDQWDSIYPAATHITEDISLGHAYGYFVNNLLAGYVALNEIYSDEYNNIPWKTQAPFLVVHRLAFAPKFQGQGLGKKCMLAIETLAKTKDYKAIRFDTFIPNISANNLYINLGYQNKGTVTFRKGQFYCYEKILV</sequence>
<dbReference type="Pfam" id="PF00583">
    <property type="entry name" value="Acetyltransf_1"/>
    <property type="match status" value="1"/>
</dbReference>
<name>A0A9W6EW73_9FLAO</name>
<dbReference type="CDD" id="cd04301">
    <property type="entry name" value="NAT_SF"/>
    <property type="match status" value="1"/>
</dbReference>
<reference evidence="2" key="1">
    <citation type="submission" date="2022-07" db="EMBL/GenBank/DDBJ databases">
        <title>Taxonomy of Novel Oxalotrophic and Methylotrophic Bacteria.</title>
        <authorList>
            <person name="Sahin N."/>
            <person name="Tani A."/>
        </authorList>
    </citation>
    <scope>NUCLEOTIDE SEQUENCE</scope>
    <source>
        <strain evidence="2">AM327</strain>
    </source>
</reference>
<evidence type="ECO:0000313" key="3">
    <source>
        <dbReference type="Proteomes" id="UP001143545"/>
    </source>
</evidence>
<organism evidence="2 3">
    <name type="scientific">Neptunitalea chrysea</name>
    <dbReference type="NCBI Taxonomy" id="1647581"/>
    <lineage>
        <taxon>Bacteria</taxon>
        <taxon>Pseudomonadati</taxon>
        <taxon>Bacteroidota</taxon>
        <taxon>Flavobacteriia</taxon>
        <taxon>Flavobacteriales</taxon>
        <taxon>Flavobacteriaceae</taxon>
        <taxon>Neptunitalea</taxon>
    </lineage>
</organism>
<dbReference type="RefSeq" id="WP_281753856.1">
    <property type="nucleotide sequence ID" value="NZ_BRVP01000009.1"/>
</dbReference>
<dbReference type="PROSITE" id="PS51186">
    <property type="entry name" value="GNAT"/>
    <property type="match status" value="1"/>
</dbReference>
<dbReference type="SUPFAM" id="SSF55729">
    <property type="entry name" value="Acyl-CoA N-acyltransferases (Nat)"/>
    <property type="match status" value="1"/>
</dbReference>
<protein>
    <submittedName>
        <fullName evidence="2">N-acetyltransferase</fullName>
    </submittedName>
</protein>
<dbReference type="GO" id="GO:0016747">
    <property type="term" value="F:acyltransferase activity, transferring groups other than amino-acyl groups"/>
    <property type="evidence" value="ECO:0007669"/>
    <property type="project" value="InterPro"/>
</dbReference>